<dbReference type="EMBL" id="PNYA01000048">
    <property type="protein sequence ID" value="PMS14402.1"/>
    <property type="molecule type" value="Genomic_DNA"/>
</dbReference>
<dbReference type="Gene3D" id="3.40.50.1820">
    <property type="entry name" value="alpha/beta hydrolase"/>
    <property type="match status" value="2"/>
</dbReference>
<dbReference type="PANTHER" id="PTHR42972">
    <property type="entry name" value="TOL-PAL SYSTEM PROTEIN TOLB"/>
    <property type="match status" value="1"/>
</dbReference>
<dbReference type="AlphaFoldDB" id="A0A2N7VB53"/>
<evidence type="ECO:0000313" key="2">
    <source>
        <dbReference type="Proteomes" id="UP000235616"/>
    </source>
</evidence>
<gene>
    <name evidence="1" type="ORF">C0Z18_31870</name>
</gene>
<dbReference type="SUPFAM" id="SSF53474">
    <property type="entry name" value="alpha/beta-Hydrolases"/>
    <property type="match status" value="1"/>
</dbReference>
<dbReference type="PANTHER" id="PTHR42972:SF8">
    <property type="entry name" value="POLYHYDROXYBUTYRATE DEPOLYMERASE"/>
    <property type="match status" value="1"/>
</dbReference>
<dbReference type="OrthoDB" id="505233at2"/>
<keyword evidence="2" id="KW-1185">Reference proteome</keyword>
<organism evidence="1 2">
    <name type="scientific">Trinickia dabaoshanensis</name>
    <dbReference type="NCBI Taxonomy" id="564714"/>
    <lineage>
        <taxon>Bacteria</taxon>
        <taxon>Pseudomonadati</taxon>
        <taxon>Pseudomonadota</taxon>
        <taxon>Betaproteobacteria</taxon>
        <taxon>Burkholderiales</taxon>
        <taxon>Burkholderiaceae</taxon>
        <taxon>Trinickia</taxon>
    </lineage>
</organism>
<dbReference type="Proteomes" id="UP000235616">
    <property type="component" value="Unassembled WGS sequence"/>
</dbReference>
<comment type="caution">
    <text evidence="1">The sequence shown here is derived from an EMBL/GenBank/DDBJ whole genome shotgun (WGS) entry which is preliminary data.</text>
</comment>
<dbReference type="InterPro" id="IPR029058">
    <property type="entry name" value="AB_hydrolase_fold"/>
</dbReference>
<name>A0A2N7VB53_9BURK</name>
<evidence type="ECO:0000313" key="1">
    <source>
        <dbReference type="EMBL" id="PMS14402.1"/>
    </source>
</evidence>
<sequence length="406" mass="43206">MKSLSAHRHQPSPLSYPLSGSARLEAVRRLHAADSARACTAKTIRRIACAAAIGFALVALVSKAALAQDSASAAAPLQGRGADLSRTSVSGLSSGAFMAAQLDVAYSSKLIGAGIVAGGEFYCAGAAGVTPLSLAAVTSCMQPLGPAPKAEVAYKDARAFAAQGLIDDTAHLQRQRIYLFSGAKDTVVFTKVVDQAARFFTLAGVREQNLEYRKLPDAGHALLTDQADDIACDSNKTPFINNCGIEQSHEILKWIYGGPGKQLNAPAPKATGALLAFDQTEFDRDHRASLAQTGYVYVPQSCEAAGCAVHVVFHGCLQNVHKVGMKFVRDTGYNTFADTNRIIVLYPQIASADRGSPSNPLECWDFWGYTSDDASHPDFFTHEAPQMAAVMKMIERLHASPATSTR</sequence>
<accession>A0A2N7VB53</accession>
<proteinExistence type="predicted"/>
<dbReference type="RefSeq" id="WP_102649449.1">
    <property type="nucleotide sequence ID" value="NZ_PNYA01000048.1"/>
</dbReference>
<reference evidence="1 2" key="1">
    <citation type="submission" date="2018-01" db="EMBL/GenBank/DDBJ databases">
        <title>Whole genome analyses suggest that Burkholderia sensu lato contains two further novel genera in the rhizoxinica-symbiotica group Mycetohabitans gen. nov., and Trinickia gen. nov.: implications for the evolution of diazotrophy and nodulation in the Burkholderiaceae.</title>
        <authorList>
            <person name="Estrada-de los Santos P."/>
            <person name="Palmer M."/>
            <person name="Chavez-Ramirez B."/>
            <person name="Beukes C."/>
            <person name="Steenkamp E.T."/>
            <person name="Hirsch A.M."/>
            <person name="Manyaka P."/>
            <person name="Maluk M."/>
            <person name="Lafos M."/>
            <person name="Crook M."/>
            <person name="Gross E."/>
            <person name="Simon M.F."/>
            <person name="Bueno dos Reis Junior F."/>
            <person name="Poole P.S."/>
            <person name="Venter S.N."/>
            <person name="James E.K."/>
        </authorList>
    </citation>
    <scope>NUCLEOTIDE SEQUENCE [LARGE SCALE GENOMIC DNA]</scope>
    <source>
        <strain evidence="1 2">GIMN1.004</strain>
    </source>
</reference>
<protein>
    <submittedName>
        <fullName evidence="1">Poly(3-hydroxybutyrate) depolymerase</fullName>
    </submittedName>
</protein>